<dbReference type="RefSeq" id="WP_035634677.1">
    <property type="nucleotide sequence ID" value="NZ_CP017479.1"/>
</dbReference>
<keyword evidence="2" id="KW-1185">Reference proteome</keyword>
<accession>A0AAC9I4K0</accession>
<reference evidence="1 2" key="1">
    <citation type="submission" date="2016-10" db="EMBL/GenBank/DDBJ databases">
        <title>Flavobacterium gilvum sp. nov., isolated from stream water.</title>
        <authorList>
            <person name="Shin S.-K."/>
            <person name="Cho Y.-J."/>
            <person name="Yi H."/>
        </authorList>
    </citation>
    <scope>NUCLEOTIDE SEQUENCE [LARGE SCALE GENOMIC DNA]</scope>
    <source>
        <strain evidence="1 2">EM1308</strain>
    </source>
</reference>
<organism evidence="1 2">
    <name type="scientific">Flavobacterium gilvum</name>
    <dbReference type="NCBI Taxonomy" id="1492737"/>
    <lineage>
        <taxon>Bacteria</taxon>
        <taxon>Pseudomonadati</taxon>
        <taxon>Bacteroidota</taxon>
        <taxon>Flavobacteriia</taxon>
        <taxon>Flavobacteriales</taxon>
        <taxon>Flavobacteriaceae</taxon>
        <taxon>Flavobacterium</taxon>
    </lineage>
</organism>
<dbReference type="EMBL" id="CP017479">
    <property type="protein sequence ID" value="AOW10010.1"/>
    <property type="molecule type" value="Genomic_DNA"/>
</dbReference>
<dbReference type="AlphaFoldDB" id="A0AAC9I4K0"/>
<proteinExistence type="predicted"/>
<gene>
    <name evidence="1" type="ORF">EM308_11095</name>
</gene>
<dbReference type="Proteomes" id="UP000175968">
    <property type="component" value="Chromosome"/>
</dbReference>
<evidence type="ECO:0000313" key="1">
    <source>
        <dbReference type="EMBL" id="AOW10010.1"/>
    </source>
</evidence>
<evidence type="ECO:0000313" key="2">
    <source>
        <dbReference type="Proteomes" id="UP000175968"/>
    </source>
</evidence>
<name>A0AAC9I4K0_9FLAO</name>
<protein>
    <submittedName>
        <fullName evidence="1">Uncharacterized protein</fullName>
    </submittedName>
</protein>
<dbReference type="KEGG" id="fgl:EM308_11095"/>
<sequence length="70" mass="7787">MKNKTCKIAPMEVEIPDLENKAFLPQFSKSGIETDSGRNRLISTKISAPKNQLISLLNLLELLKGFVCNP</sequence>